<keyword evidence="2" id="KW-0472">Membrane</keyword>
<keyword evidence="5" id="KW-1185">Reference proteome</keyword>
<dbReference type="InterPro" id="IPR050300">
    <property type="entry name" value="GDXG_lipolytic_enzyme"/>
</dbReference>
<dbReference type="GO" id="GO:0008236">
    <property type="term" value="F:serine-type peptidase activity"/>
    <property type="evidence" value="ECO:0007669"/>
    <property type="project" value="InterPro"/>
</dbReference>
<dbReference type="PANTHER" id="PTHR48081">
    <property type="entry name" value="AB HYDROLASE SUPERFAMILY PROTEIN C4A8.06C"/>
    <property type="match status" value="1"/>
</dbReference>
<organism evidence="4 5">
    <name type="scientific">Dreissena polymorpha</name>
    <name type="common">Zebra mussel</name>
    <name type="synonym">Mytilus polymorpha</name>
    <dbReference type="NCBI Taxonomy" id="45954"/>
    <lineage>
        <taxon>Eukaryota</taxon>
        <taxon>Metazoa</taxon>
        <taxon>Spiralia</taxon>
        <taxon>Lophotrochozoa</taxon>
        <taxon>Mollusca</taxon>
        <taxon>Bivalvia</taxon>
        <taxon>Autobranchia</taxon>
        <taxon>Heteroconchia</taxon>
        <taxon>Euheterodonta</taxon>
        <taxon>Imparidentia</taxon>
        <taxon>Neoheterodontei</taxon>
        <taxon>Myida</taxon>
        <taxon>Dreissenoidea</taxon>
        <taxon>Dreissenidae</taxon>
        <taxon>Dreissena</taxon>
    </lineage>
</organism>
<name>A0A9D3YC08_DREPO</name>
<feature type="transmembrane region" description="Helical" evidence="2">
    <location>
        <begin position="206"/>
        <end position="224"/>
    </location>
</feature>
<protein>
    <recommendedName>
        <fullName evidence="3">Peptidase S9 prolyl oligopeptidase catalytic domain-containing protein</fullName>
    </recommendedName>
</protein>
<evidence type="ECO:0000259" key="3">
    <source>
        <dbReference type="Pfam" id="PF00326"/>
    </source>
</evidence>
<dbReference type="OrthoDB" id="433474at2759"/>
<sequence>MVVLRDIVYGRIPGTVEESYCLDLYLPNDVNLKLDESNYESLVYSSAVAESARLENDGCLTRKRSKKQEATLDSRSISDISAPLVLFFHGGGWRRGGKNAWRHYLYHDVNFLVALNQYFTGTYANVGTTLLKNGIMCALVSYPLTEVVMPVLLFEMMASYFQCVFVTSVLSLPILVTYFSLRSTVGSHGDWNCISPEWSDTNYLKIYLLSVLLCVNVLTLYILTSRQTRHLKAALVTLSVVCLACALFIQEQSCSPETRLLLATVLTFVCSQTIIAHNRLKRRIHNSFHQSTAVAMAVKWATHVCHKTHSRLYLMGHSAGGHLVTRTVLDDTILQAFECKAKDISGVISISGVYDLLCLQKRLLRTVYLLPTFGKDHDGWMNASPTHIVQKQRRALADTRFLLLSAMKDPFLKDQSLEFYSALRSRGYACTHIEIPWTNHFSIITGYNTEKGSTLRLCFEFVLA</sequence>
<evidence type="ECO:0000313" key="4">
    <source>
        <dbReference type="EMBL" id="KAH3697077.1"/>
    </source>
</evidence>
<dbReference type="Pfam" id="PF00326">
    <property type="entry name" value="Peptidase_S9"/>
    <property type="match status" value="1"/>
</dbReference>
<feature type="transmembrane region" description="Helical" evidence="2">
    <location>
        <begin position="231"/>
        <end position="249"/>
    </location>
</feature>
<accession>A0A9D3YC08</accession>
<dbReference type="GO" id="GO:0004061">
    <property type="term" value="F:arylformamidase activity"/>
    <property type="evidence" value="ECO:0007669"/>
    <property type="project" value="TreeGrafter"/>
</dbReference>
<feature type="transmembrane region" description="Helical" evidence="2">
    <location>
        <begin position="261"/>
        <end position="280"/>
    </location>
</feature>
<comment type="caution">
    <text evidence="4">The sequence shown here is derived from an EMBL/GenBank/DDBJ whole genome shotgun (WGS) entry which is preliminary data.</text>
</comment>
<evidence type="ECO:0000256" key="1">
    <source>
        <dbReference type="ARBA" id="ARBA00022801"/>
    </source>
</evidence>
<reference evidence="4" key="1">
    <citation type="journal article" date="2019" name="bioRxiv">
        <title>The Genome of the Zebra Mussel, Dreissena polymorpha: A Resource for Invasive Species Research.</title>
        <authorList>
            <person name="McCartney M.A."/>
            <person name="Auch B."/>
            <person name="Kono T."/>
            <person name="Mallez S."/>
            <person name="Zhang Y."/>
            <person name="Obille A."/>
            <person name="Becker A."/>
            <person name="Abrahante J.E."/>
            <person name="Garbe J."/>
            <person name="Badalamenti J.P."/>
            <person name="Herman A."/>
            <person name="Mangelson H."/>
            <person name="Liachko I."/>
            <person name="Sullivan S."/>
            <person name="Sone E.D."/>
            <person name="Koren S."/>
            <person name="Silverstein K.A.T."/>
            <person name="Beckman K.B."/>
            <person name="Gohl D.M."/>
        </authorList>
    </citation>
    <scope>NUCLEOTIDE SEQUENCE</scope>
    <source>
        <strain evidence="4">Duluth1</strain>
        <tissue evidence="4">Whole animal</tissue>
    </source>
</reference>
<evidence type="ECO:0000256" key="2">
    <source>
        <dbReference type="SAM" id="Phobius"/>
    </source>
</evidence>
<evidence type="ECO:0000313" key="5">
    <source>
        <dbReference type="Proteomes" id="UP000828390"/>
    </source>
</evidence>
<dbReference type="InterPro" id="IPR001375">
    <property type="entry name" value="Peptidase_S9_cat"/>
</dbReference>
<keyword evidence="1" id="KW-0378">Hydrolase</keyword>
<dbReference type="AlphaFoldDB" id="A0A9D3YC08"/>
<keyword evidence="2" id="KW-0812">Transmembrane</keyword>
<dbReference type="EMBL" id="JAIWYP010000016">
    <property type="protein sequence ID" value="KAH3697077.1"/>
    <property type="molecule type" value="Genomic_DNA"/>
</dbReference>
<dbReference type="Proteomes" id="UP000828390">
    <property type="component" value="Unassembled WGS sequence"/>
</dbReference>
<dbReference type="GO" id="GO:0006508">
    <property type="term" value="P:proteolysis"/>
    <property type="evidence" value="ECO:0007669"/>
    <property type="project" value="InterPro"/>
</dbReference>
<dbReference type="Gene3D" id="3.40.50.1820">
    <property type="entry name" value="alpha/beta hydrolase"/>
    <property type="match status" value="2"/>
</dbReference>
<feature type="transmembrane region" description="Helical" evidence="2">
    <location>
        <begin position="159"/>
        <end position="181"/>
    </location>
</feature>
<dbReference type="SUPFAM" id="SSF53474">
    <property type="entry name" value="alpha/beta-Hydrolases"/>
    <property type="match status" value="1"/>
</dbReference>
<keyword evidence="2" id="KW-1133">Transmembrane helix</keyword>
<dbReference type="PANTHER" id="PTHR48081:SF33">
    <property type="entry name" value="KYNURENINE FORMAMIDASE"/>
    <property type="match status" value="1"/>
</dbReference>
<gene>
    <name evidence="4" type="ORF">DPMN_084562</name>
</gene>
<reference evidence="4" key="2">
    <citation type="submission" date="2020-11" db="EMBL/GenBank/DDBJ databases">
        <authorList>
            <person name="McCartney M.A."/>
            <person name="Auch B."/>
            <person name="Kono T."/>
            <person name="Mallez S."/>
            <person name="Becker A."/>
            <person name="Gohl D.M."/>
            <person name="Silverstein K.A.T."/>
            <person name="Koren S."/>
            <person name="Bechman K.B."/>
            <person name="Herman A."/>
            <person name="Abrahante J.E."/>
            <person name="Garbe J."/>
        </authorList>
    </citation>
    <scope>NUCLEOTIDE SEQUENCE</scope>
    <source>
        <strain evidence="4">Duluth1</strain>
        <tissue evidence="4">Whole animal</tissue>
    </source>
</reference>
<dbReference type="InterPro" id="IPR029058">
    <property type="entry name" value="AB_hydrolase_fold"/>
</dbReference>
<feature type="domain" description="Peptidase S9 prolyl oligopeptidase catalytic" evidence="3">
    <location>
        <begin position="306"/>
        <end position="444"/>
    </location>
</feature>
<proteinExistence type="predicted"/>